<accession>A0ABS2E1M0</accession>
<sequence length="333" mass="38900">MKKERTMITTLMMCLVLGCTMLAGCSNASKSVLEPLTQQERDKLVEDDELYARVFSIVDWQEKETLTASDRKTLENLTYRELKDFVSRWWINAEHRKACEKALAREWEQCYAHYYVQVDSIDRYWKEVLEEKKPSSWIKVEWIDMTDKSAVILGHVKIALRLTPLKGPVDRVQLYYGLTPKGHRPFYTYFETTERNCIEVKQSFSSPIVCEGWMNFNTTDLDAGKVNQMSATEVQQVYAFDFNITSLICGGKPVSYVATYNEVPSSVRSMWQRRDDCDEEDWKNTSKDIYYASIVNELIDSGMPYKGDYIREGIRREANKDDEVAAMYFLKYL</sequence>
<dbReference type="RefSeq" id="WP_205095731.1">
    <property type="nucleotide sequence ID" value="NZ_JACLYZ010000021.1"/>
</dbReference>
<dbReference type="PROSITE" id="PS51257">
    <property type="entry name" value="PROKAR_LIPOPROTEIN"/>
    <property type="match status" value="1"/>
</dbReference>
<protein>
    <submittedName>
        <fullName evidence="2">Uncharacterized protein</fullName>
    </submittedName>
</protein>
<feature type="signal peptide" evidence="1">
    <location>
        <begin position="1"/>
        <end position="23"/>
    </location>
</feature>
<keyword evidence="1" id="KW-0732">Signal</keyword>
<organism evidence="2 3">
    <name type="scientific">Mediterranea massiliensis</name>
    <dbReference type="NCBI Taxonomy" id="1841865"/>
    <lineage>
        <taxon>Bacteria</taxon>
        <taxon>Pseudomonadati</taxon>
        <taxon>Bacteroidota</taxon>
        <taxon>Bacteroidia</taxon>
        <taxon>Bacteroidales</taxon>
        <taxon>Bacteroidaceae</taxon>
        <taxon>Mediterranea</taxon>
    </lineage>
</organism>
<name>A0ABS2E1M0_9BACT</name>
<comment type="caution">
    <text evidence="2">The sequence shown here is derived from an EMBL/GenBank/DDBJ whole genome shotgun (WGS) entry which is preliminary data.</text>
</comment>
<gene>
    <name evidence="2" type="ORF">H7U35_09880</name>
</gene>
<proteinExistence type="predicted"/>
<evidence type="ECO:0000313" key="2">
    <source>
        <dbReference type="EMBL" id="MBM6735525.1"/>
    </source>
</evidence>
<evidence type="ECO:0000256" key="1">
    <source>
        <dbReference type="SAM" id="SignalP"/>
    </source>
</evidence>
<keyword evidence="3" id="KW-1185">Reference proteome</keyword>
<dbReference type="EMBL" id="JACLYZ010000021">
    <property type="protein sequence ID" value="MBM6735525.1"/>
    <property type="molecule type" value="Genomic_DNA"/>
</dbReference>
<feature type="chain" id="PRO_5045993126" evidence="1">
    <location>
        <begin position="24"/>
        <end position="333"/>
    </location>
</feature>
<dbReference type="Proteomes" id="UP000766986">
    <property type="component" value="Unassembled WGS sequence"/>
</dbReference>
<reference evidence="2 3" key="1">
    <citation type="journal article" date="2021" name="Sci. Rep.">
        <title>The distribution of antibiotic resistance genes in chicken gut microbiota commensals.</title>
        <authorList>
            <person name="Juricova H."/>
            <person name="Matiasovicova J."/>
            <person name="Kubasova T."/>
            <person name="Cejkova D."/>
            <person name="Rychlik I."/>
        </authorList>
    </citation>
    <scope>NUCLEOTIDE SEQUENCE [LARGE SCALE GENOMIC DNA]</scope>
    <source>
        <strain evidence="2 3">An772</strain>
    </source>
</reference>
<evidence type="ECO:0000313" key="3">
    <source>
        <dbReference type="Proteomes" id="UP000766986"/>
    </source>
</evidence>